<accession>F8N7G9</accession>
<name>F8N7G9_9BACT</name>
<dbReference type="InterPro" id="IPR034154">
    <property type="entry name" value="TOPRIM_DnaG/twinkle"/>
</dbReference>
<evidence type="ECO:0000313" key="2">
    <source>
        <dbReference type="Proteomes" id="UP000002772"/>
    </source>
</evidence>
<dbReference type="SUPFAM" id="SSF52540">
    <property type="entry name" value="P-loop containing nucleoside triphosphate hydrolases"/>
    <property type="match status" value="1"/>
</dbReference>
<keyword evidence="2" id="KW-1185">Reference proteome</keyword>
<dbReference type="EMBL" id="GL945017">
    <property type="protein sequence ID" value="EGN57429.1"/>
    <property type="molecule type" value="Genomic_DNA"/>
</dbReference>
<protein>
    <submittedName>
        <fullName evidence="1">TOPRIM domain-containing protein</fullName>
    </submittedName>
</protein>
<dbReference type="RefSeq" id="WP_007574981.1">
    <property type="nucleotide sequence ID" value="NZ_BPTS01000002.1"/>
</dbReference>
<dbReference type="STRING" id="688246.Premu_2034"/>
<gene>
    <name evidence="1" type="ORF">Premu_2034</name>
</gene>
<dbReference type="Proteomes" id="UP000002772">
    <property type="component" value="Unassembled WGS sequence"/>
</dbReference>
<dbReference type="HOGENOM" id="CLU_029778_1_0_10"/>
<dbReference type="CDD" id="cd01029">
    <property type="entry name" value="TOPRIM_primases"/>
    <property type="match status" value="1"/>
</dbReference>
<dbReference type="InterPro" id="IPR027417">
    <property type="entry name" value="P-loop_NTPase"/>
</dbReference>
<dbReference type="Pfam" id="PF13155">
    <property type="entry name" value="Toprim_2"/>
    <property type="match status" value="1"/>
</dbReference>
<sequence length="689" mass="78048">MDTKTQILDKTRQGLDVFHHYMGVDFIPNRKFRNPLYNDTKASCCIHMSRKSGIFLMKDFGNLDYSGDCFWFVAQVLGLDMRRDFREILRRIINDMGLGIPLERFGTEDCRCSNSKDLKSKFGYQPPKQEPVEREPPQQPEITVSYKDFTEGELKFWGRYGIAPSVLGKYKVMSGKMINGISKEGKPYSICSTPTHPMFVYHTVDNAVKVYMPNSKLRFLYAHRPAGEYVFGLEQLPSRGHMVFITGGEKDVMSLAAHGFHAVCFNSETAMPPVHIIENLQRRFKHIVLLYDMDKTGRESSARLEQELKAYQVKRLPLPLSGEKGEKDISDFFALGHTSEELDGLISGLIQDIYQKSSVIFKSCELDYSNPPPKSSSVVEVNDVPVGTCDNLFCLTGGEGVGKSNFVAAIISGTIVGKALAPERTLGLTIIPNPKGKAVLLFDTEQSEHQLYKNVRKAIQRACLTDKPAFFHAYHLSELSRKERLEIIRTSLDMNFHQHRGIQLVIIDGVADLVRSANDELESVDVIDELYRLAGFYHCCIVCVLHFVPNGMKLRGHIGSELQRKAAGILSIEKDADPVFSVVKAIKVRDGSPLDIPMMLFAWDKQEDMFVYKGVKSKEDKEKQKVNDLKNIAVGIFEKTDRLAYSDMVTAIVDMMEIKPRTAKDYIRNMRENAIIEQLTDHSYQLKVF</sequence>
<dbReference type="Pfam" id="PF13481">
    <property type="entry name" value="AAA_25"/>
    <property type="match status" value="1"/>
</dbReference>
<proteinExistence type="predicted"/>
<evidence type="ECO:0000313" key="1">
    <source>
        <dbReference type="EMBL" id="EGN57429.1"/>
    </source>
</evidence>
<dbReference type="Gene3D" id="3.40.50.300">
    <property type="entry name" value="P-loop containing nucleotide triphosphate hydrolases"/>
    <property type="match status" value="1"/>
</dbReference>
<reference evidence="2" key="1">
    <citation type="journal article" date="2011" name="Stand. Genomic Sci.">
        <title>Non-contiguous finished genome sequence of the opportunistic oral pathogen Prevotella multisaccharivorax type strain (PPPA20).</title>
        <authorList>
            <person name="Pati A."/>
            <person name="Gronow S."/>
            <person name="Lu M."/>
            <person name="Lapidus A."/>
            <person name="Nolan M."/>
            <person name="Lucas S."/>
            <person name="Hammon N."/>
            <person name="Deshpande S."/>
            <person name="Cheng J.F."/>
            <person name="Tapia R."/>
            <person name="Han C."/>
            <person name="Goodwin L."/>
            <person name="Pitluck S."/>
            <person name="Liolios K."/>
            <person name="Pagani I."/>
            <person name="Mavromatis K."/>
            <person name="Mikhailova N."/>
            <person name="Huntemann M."/>
            <person name="Chen A."/>
            <person name="Palaniappan K."/>
            <person name="Land M."/>
            <person name="Hauser L."/>
            <person name="Detter J.C."/>
            <person name="Brambilla E.M."/>
            <person name="Rohde M."/>
            <person name="Goker M."/>
            <person name="Woyke T."/>
            <person name="Bristow J."/>
            <person name="Eisen J.A."/>
            <person name="Markowitz V."/>
            <person name="Hugenholtz P."/>
            <person name="Kyrpides N.C."/>
            <person name="Klenk H.P."/>
            <person name="Ivanova N."/>
        </authorList>
    </citation>
    <scope>NUCLEOTIDE SEQUENCE [LARGE SCALE GENOMIC DNA]</scope>
    <source>
        <strain evidence="2">DSM 17128</strain>
    </source>
</reference>
<dbReference type="Gene3D" id="3.40.1360.10">
    <property type="match status" value="1"/>
</dbReference>
<dbReference type="eggNOG" id="COG0433">
    <property type="taxonomic scope" value="Bacteria"/>
</dbReference>
<organism evidence="1 2">
    <name type="scientific">Hallella multisaccharivorax DSM 17128</name>
    <dbReference type="NCBI Taxonomy" id="688246"/>
    <lineage>
        <taxon>Bacteria</taxon>
        <taxon>Pseudomonadati</taxon>
        <taxon>Bacteroidota</taxon>
        <taxon>Bacteroidia</taxon>
        <taxon>Bacteroidales</taxon>
        <taxon>Prevotellaceae</taxon>
        <taxon>Hallella</taxon>
    </lineage>
</organism>
<dbReference type="OrthoDB" id="877327at2"/>
<dbReference type="SUPFAM" id="SSF56731">
    <property type="entry name" value="DNA primase core"/>
    <property type="match status" value="1"/>
</dbReference>
<dbReference type="AlphaFoldDB" id="F8N7G9"/>